<evidence type="ECO:0000256" key="2">
    <source>
        <dbReference type="ARBA" id="ARBA00022723"/>
    </source>
</evidence>
<dbReference type="Pfam" id="PF00580">
    <property type="entry name" value="UvrD-helicase"/>
    <property type="match status" value="1"/>
</dbReference>
<dbReference type="GO" id="GO:0000724">
    <property type="term" value="P:double-strand break repair via homologous recombination"/>
    <property type="evidence" value="ECO:0007669"/>
    <property type="project" value="UniProtKB-UniRule"/>
</dbReference>
<dbReference type="GO" id="GO:0005524">
    <property type="term" value="F:ATP binding"/>
    <property type="evidence" value="ECO:0007669"/>
    <property type="project" value="UniProtKB-UniRule"/>
</dbReference>
<accession>A0A4R6VK93</accession>
<dbReference type="PANTHER" id="PTHR11070">
    <property type="entry name" value="UVRD / RECB / PCRA DNA HELICASE FAMILY MEMBER"/>
    <property type="match status" value="1"/>
</dbReference>
<dbReference type="EC" id="3.1.11.5" evidence="15"/>
<evidence type="ECO:0000256" key="3">
    <source>
        <dbReference type="ARBA" id="ARBA00022741"/>
    </source>
</evidence>
<keyword evidence="20" id="KW-1185">Reference proteome</keyword>
<keyword evidence="2 15" id="KW-0479">Metal-binding</keyword>
<feature type="binding site" evidence="16">
    <location>
        <begin position="30"/>
        <end position="37"/>
    </location>
    <ligand>
        <name>ATP</name>
        <dbReference type="ChEBI" id="CHEBI:30616"/>
    </ligand>
</feature>
<dbReference type="PANTHER" id="PTHR11070:SF23">
    <property type="entry name" value="RECBCD ENZYME SUBUNIT RECB"/>
    <property type="match status" value="1"/>
</dbReference>
<evidence type="ECO:0000256" key="14">
    <source>
        <dbReference type="ARBA" id="ARBA00048988"/>
    </source>
</evidence>
<dbReference type="SUPFAM" id="SSF52540">
    <property type="entry name" value="P-loop containing nucleoside triphosphate hydrolases"/>
    <property type="match status" value="1"/>
</dbReference>
<evidence type="ECO:0000256" key="12">
    <source>
        <dbReference type="ARBA" id="ARBA00023235"/>
    </source>
</evidence>
<comment type="caution">
    <text evidence="19">The sequence shown here is derived from an EMBL/GenBank/DDBJ whole genome shotgun (WGS) entry which is preliminary data.</text>
</comment>
<comment type="domain">
    <text evidence="15">The C-terminal domain has nuclease activity and interacts with RecD. It interacts with RecA, facilitating its loading onto ssDNA.</text>
</comment>
<dbReference type="PROSITE" id="PS51198">
    <property type="entry name" value="UVRD_HELICASE_ATP_BIND"/>
    <property type="match status" value="1"/>
</dbReference>
<proteinExistence type="inferred from homology"/>
<evidence type="ECO:0000256" key="9">
    <source>
        <dbReference type="ARBA" id="ARBA00022842"/>
    </source>
</evidence>
<evidence type="ECO:0000256" key="7">
    <source>
        <dbReference type="ARBA" id="ARBA00022839"/>
    </source>
</evidence>
<dbReference type="InterPro" id="IPR011335">
    <property type="entry name" value="Restrct_endonuc-II-like"/>
</dbReference>
<evidence type="ECO:0000256" key="5">
    <source>
        <dbReference type="ARBA" id="ARBA00022801"/>
    </source>
</evidence>
<name>A0A4R6VK93_9PAST</name>
<feature type="region of interest" description="DNA-binding and helicase activity, interacts with RecC" evidence="15">
    <location>
        <begin position="1"/>
        <end position="907"/>
    </location>
</feature>
<dbReference type="GO" id="GO:0016887">
    <property type="term" value="F:ATP hydrolysis activity"/>
    <property type="evidence" value="ECO:0007669"/>
    <property type="project" value="RHEA"/>
</dbReference>
<organism evidence="19 20">
    <name type="scientific">Mesocricetibacter intestinalis</name>
    <dbReference type="NCBI Taxonomy" id="1521930"/>
    <lineage>
        <taxon>Bacteria</taxon>
        <taxon>Pseudomonadati</taxon>
        <taxon>Pseudomonadota</taxon>
        <taxon>Gammaproteobacteria</taxon>
        <taxon>Pasteurellales</taxon>
        <taxon>Pasteurellaceae</taxon>
        <taxon>Mesocricetibacter</taxon>
    </lineage>
</organism>
<feature type="binding site" evidence="15">
    <location>
        <position position="1144"/>
    </location>
    <ligand>
        <name>Mg(2+)</name>
        <dbReference type="ChEBI" id="CHEBI:18420"/>
    </ligand>
</feature>
<gene>
    <name evidence="15" type="primary">recB</name>
    <name evidence="19" type="ORF">EDC45_0771</name>
</gene>
<evidence type="ECO:0000256" key="1">
    <source>
        <dbReference type="ARBA" id="ARBA00022722"/>
    </source>
</evidence>
<dbReference type="InterPro" id="IPR000212">
    <property type="entry name" value="DNA_helicase_UvrD/REP"/>
</dbReference>
<comment type="function">
    <text evidence="15">A helicase/nuclease that prepares dsDNA breaks (DSB) for recombinational DNA repair. Binds to DSBs and unwinds DNA via a highly rapid and processive ATP-dependent bidirectional helicase activity. Unwinds dsDNA until it encounters a Chi (crossover hotspot instigator) sequence from the 3' direction. Cuts ssDNA a few nucleotides 3' to the Chi site. The properties and activities of the enzyme are changed at Chi. The Chi-altered holoenzyme produces a long 3'-ssDNA overhang and facilitates RecA-binding to the ssDNA for homologous DNA recombination and repair. Holoenzyme degrades any linearized DNA that is unable to undergo homologous recombination. In the holoenzyme this subunit contributes ATPase, 3'-5' helicase, exonuclease activity and loads RecA onto ssDNA.</text>
</comment>
<keyword evidence="11 15" id="KW-0234">DNA repair</keyword>
<comment type="catalytic activity">
    <reaction evidence="13 15">
        <text>Couples ATP hydrolysis with the unwinding of duplex DNA by translocating in the 3'-5' direction.</text>
        <dbReference type="EC" id="5.6.2.4"/>
    </reaction>
</comment>
<evidence type="ECO:0000256" key="8">
    <source>
        <dbReference type="ARBA" id="ARBA00022840"/>
    </source>
</evidence>
<dbReference type="Proteomes" id="UP000295657">
    <property type="component" value="Unassembled WGS sequence"/>
</dbReference>
<dbReference type="SUPFAM" id="SSF52980">
    <property type="entry name" value="Restriction endonuclease-like"/>
    <property type="match status" value="1"/>
</dbReference>
<feature type="domain" description="UvrD-like helicase ATP-binding" evidence="17">
    <location>
        <begin position="9"/>
        <end position="493"/>
    </location>
</feature>
<dbReference type="Gene3D" id="3.40.50.300">
    <property type="entry name" value="P-loop containing nucleotide triphosphate hydrolases"/>
    <property type="match status" value="2"/>
</dbReference>
<dbReference type="InterPro" id="IPR027417">
    <property type="entry name" value="P-loop_NTPase"/>
</dbReference>
<keyword evidence="3 15" id="KW-0547">Nucleotide-binding</keyword>
<feature type="active site" description="For nuclease activity" evidence="15">
    <location>
        <position position="1144"/>
    </location>
</feature>
<feature type="region of interest" description="Nuclease activity, interacts with RecD and RecA" evidence="15">
    <location>
        <begin position="934"/>
        <end position="1236"/>
    </location>
</feature>
<evidence type="ECO:0000256" key="4">
    <source>
        <dbReference type="ARBA" id="ARBA00022763"/>
    </source>
</evidence>
<protein>
    <recommendedName>
        <fullName evidence="15">RecBCD enzyme subunit RecB</fullName>
        <ecNumber evidence="15">3.1.11.5</ecNumber>
        <ecNumber evidence="15">5.6.2.4</ecNumber>
    </recommendedName>
    <alternativeName>
        <fullName evidence="15">DNA 3'-5' helicase subunit RecB</fullName>
    </alternativeName>
    <alternativeName>
        <fullName evidence="15">Exonuclease V subunit RecB</fullName>
        <shortName evidence="15">ExoV subunit RecB</shortName>
    </alternativeName>
    <alternativeName>
        <fullName evidence="15">Helicase/nuclease RecBCD subunit RecB</fullName>
    </alternativeName>
</protein>
<evidence type="ECO:0000256" key="16">
    <source>
        <dbReference type="PROSITE-ProRule" id="PRU00560"/>
    </source>
</evidence>
<dbReference type="GO" id="GO:0000287">
    <property type="term" value="F:magnesium ion binding"/>
    <property type="evidence" value="ECO:0007669"/>
    <property type="project" value="UniProtKB-UniRule"/>
</dbReference>
<evidence type="ECO:0000256" key="15">
    <source>
        <dbReference type="HAMAP-Rule" id="MF_01485"/>
    </source>
</evidence>
<comment type="domain">
    <text evidence="15">The N-terminal DNA-binding domain is a ssDNA-dependent ATPase and has ATP-dependent 3'-5' helicase function. This domain interacts with RecC.</text>
</comment>
<feature type="binding site" evidence="15">
    <location>
        <position position="1023"/>
    </location>
    <ligand>
        <name>Mg(2+)</name>
        <dbReference type="ChEBI" id="CHEBI:18420"/>
    </ligand>
</feature>
<keyword evidence="7 15" id="KW-0269">Exonuclease</keyword>
<comment type="catalytic activity">
    <reaction evidence="15">
        <text>Exonucleolytic cleavage (in the presence of ATP) in either 5'- to 3'- or 3'- to 5'-direction to yield 5'-phosphooligonucleotides.</text>
        <dbReference type="EC" id="3.1.11.5"/>
    </reaction>
</comment>
<feature type="domain" description="UvrD-like helicase C-terminal" evidence="18">
    <location>
        <begin position="507"/>
        <end position="778"/>
    </location>
</feature>
<keyword evidence="6 15" id="KW-0347">Helicase</keyword>
<dbReference type="GO" id="GO:0005829">
    <property type="term" value="C:cytosol"/>
    <property type="evidence" value="ECO:0007669"/>
    <property type="project" value="TreeGrafter"/>
</dbReference>
<keyword evidence="4 15" id="KW-0227">DNA damage</keyword>
<evidence type="ECO:0000256" key="11">
    <source>
        <dbReference type="ARBA" id="ARBA00023204"/>
    </source>
</evidence>
<keyword evidence="9 15" id="KW-0460">Magnesium</keyword>
<dbReference type="InterPro" id="IPR014016">
    <property type="entry name" value="UvrD-like_ATP-bd"/>
</dbReference>
<keyword evidence="1 15" id="KW-0540">Nuclease</keyword>
<dbReference type="Gene3D" id="1.10.3170.10">
    <property type="entry name" value="Recbcd, chain B, domain 2"/>
    <property type="match status" value="1"/>
</dbReference>
<dbReference type="InterPro" id="IPR004586">
    <property type="entry name" value="RecB"/>
</dbReference>
<dbReference type="GO" id="GO:0009338">
    <property type="term" value="C:exodeoxyribonuclease V complex"/>
    <property type="evidence" value="ECO:0007669"/>
    <property type="project" value="TreeGrafter"/>
</dbReference>
<keyword evidence="12 15" id="KW-0413">Isomerase</keyword>
<evidence type="ECO:0000313" key="20">
    <source>
        <dbReference type="Proteomes" id="UP000295657"/>
    </source>
</evidence>
<dbReference type="InterPro" id="IPR038726">
    <property type="entry name" value="PDDEXK_AddAB-type"/>
</dbReference>
<dbReference type="EC" id="5.6.2.4" evidence="15"/>
<comment type="miscellaneous">
    <text evidence="15">In the RecBCD complex, RecB has a slow 3'-5' helicase, an exonuclease activity and loads RecA onto ssDNA, RecD has a fast 5'-3' helicase activity, while RecC stimulates the ATPase and processivity of the RecB helicase and contributes to recognition of the Chi site.</text>
</comment>
<comment type="cofactor">
    <cofactor evidence="15">
        <name>Mg(2+)</name>
        <dbReference type="ChEBI" id="CHEBI:18420"/>
    </cofactor>
    <text evidence="15">Binds 1 Mg(2+) ion per subunit.</text>
</comment>
<dbReference type="CDD" id="cd22352">
    <property type="entry name" value="RecB_C-like"/>
    <property type="match status" value="1"/>
</dbReference>
<dbReference type="InterPro" id="IPR014017">
    <property type="entry name" value="DNA_helicase_UvrD-like_C"/>
</dbReference>
<dbReference type="NCBIfam" id="TIGR00609">
    <property type="entry name" value="recB"/>
    <property type="match status" value="1"/>
</dbReference>
<comment type="subunit">
    <text evidence="15">Heterotrimer of RecB, RecC and RecD. All subunits contribute to DNA-binding. Interacts with RecA.</text>
</comment>
<evidence type="ECO:0000313" key="19">
    <source>
        <dbReference type="EMBL" id="TDQ58979.1"/>
    </source>
</evidence>
<dbReference type="Gene3D" id="1.10.486.10">
    <property type="entry name" value="PCRA, domain 4"/>
    <property type="match status" value="1"/>
</dbReference>
<evidence type="ECO:0000259" key="18">
    <source>
        <dbReference type="PROSITE" id="PS51217"/>
    </source>
</evidence>
<feature type="binding site" evidence="15">
    <location>
        <position position="1131"/>
    </location>
    <ligand>
        <name>Mg(2+)</name>
        <dbReference type="ChEBI" id="CHEBI:18420"/>
    </ligand>
</feature>
<dbReference type="AlphaFoldDB" id="A0A4R6VK93"/>
<keyword evidence="10 15" id="KW-0238">DNA-binding</keyword>
<dbReference type="GO" id="GO:0043138">
    <property type="term" value="F:3'-5' DNA helicase activity"/>
    <property type="evidence" value="ECO:0007669"/>
    <property type="project" value="UniProtKB-UniRule"/>
</dbReference>
<evidence type="ECO:0000256" key="13">
    <source>
        <dbReference type="ARBA" id="ARBA00034617"/>
    </source>
</evidence>
<reference evidence="19 20" key="1">
    <citation type="submission" date="2019-03" db="EMBL/GenBank/DDBJ databases">
        <title>Genomic Encyclopedia of Type Strains, Phase IV (KMG-IV): sequencing the most valuable type-strain genomes for metagenomic binning, comparative biology and taxonomic classification.</title>
        <authorList>
            <person name="Goeker M."/>
        </authorList>
    </citation>
    <scope>NUCLEOTIDE SEQUENCE [LARGE SCALE GENOMIC DNA]</scope>
    <source>
        <strain evidence="19 20">DSM 28403</strain>
    </source>
</reference>
<dbReference type="Gene3D" id="3.90.320.10">
    <property type="match status" value="1"/>
</dbReference>
<comment type="catalytic activity">
    <reaction evidence="14 15">
        <text>ATP + H2O = ADP + phosphate + H(+)</text>
        <dbReference type="Rhea" id="RHEA:13065"/>
        <dbReference type="ChEBI" id="CHEBI:15377"/>
        <dbReference type="ChEBI" id="CHEBI:15378"/>
        <dbReference type="ChEBI" id="CHEBI:30616"/>
        <dbReference type="ChEBI" id="CHEBI:43474"/>
        <dbReference type="ChEBI" id="CHEBI:456216"/>
        <dbReference type="EC" id="5.6.2.4"/>
    </reaction>
</comment>
<evidence type="ECO:0000256" key="6">
    <source>
        <dbReference type="ARBA" id="ARBA00022806"/>
    </source>
</evidence>
<keyword evidence="8 15" id="KW-0067">ATP-binding</keyword>
<evidence type="ECO:0000256" key="10">
    <source>
        <dbReference type="ARBA" id="ARBA00023125"/>
    </source>
</evidence>
<dbReference type="GO" id="GO:0008854">
    <property type="term" value="F:exodeoxyribonuclease V activity"/>
    <property type="evidence" value="ECO:0007669"/>
    <property type="project" value="UniProtKB-EC"/>
</dbReference>
<dbReference type="HAMAP" id="MF_01485">
    <property type="entry name" value="RecB"/>
    <property type="match status" value="1"/>
</dbReference>
<comment type="similarity">
    <text evidence="15">Belongs to the helicase family. UvrD subfamily.</text>
</comment>
<dbReference type="InterPro" id="IPR011604">
    <property type="entry name" value="PDDEXK-like_dom_sf"/>
</dbReference>
<sequence length="1236" mass="142955">MALYTEKSMEKTTALDPVSVPLNSRVLIEASAGTGKTYTIASLYLRLLLQAGQPAAHNFARPLRVEQILVVTFTEAATQELKARIRERIQRAKALLNIYRRQGDKAIFRNTDNAMLETLVDELDIGLAVERLNIAERNMDMAAIYTIHGFCRRMLMQYAFHSGIHFDLELVADESELIERFCAEFWRENFYPQPLQIARFIHRHFISPQQVMAEIRPYVYGDMLKIETQHGSLLNLSLQEFFEGYLLRGQQALDQLKAAWLAQAEDIERLILEEIGRDYKKGEKKRLKRRVFNSSNPPKWLREMKDWAQNSYETALPEKGIKYFSQQALIDYAEEGAEPIYHPLFEQLDNVRESLADTELYRKLILAHYIRGVRAKLLDYKLKHKEKSFEDLLHLFKQALYARSGDELADAVRHRYPFAMIDEFQDTDNNQYQIFHKLYMGAPTNAEIPTGFLMIGDPKQAIYRFRGADIFTYLKASRQAALRLTLGLNYRSHQDLLKAVNGLFDFSLHAPFLYKGIGFEPVGNGKKLSPFMDNGQKAAAFDFYLGDETQAARCCAQSIARWLKDAAQNNTGFGGEQELVPLQPKDIAVLVRNRYEAAEIRKALLAYDIPSVYLSDDSNVFDAGEAKDLLLILNACLNPLNERNILNAIATSTFSLTAQDIHHIKHSEKDWEQWVERFLHYQRIWRYQGVLAMLHRLFMREAIVQRLIGSAEGERRVTDLFHLAELLQQAAATNENEAALVHWLEAQIQGENRTDAQRIRLESERQLVRVVTVHKSKGLEYPLVWLPFIAKGVKTPSRRDISTYYDKAREAIHWDMDNQHQEQRDKESLAEEMRLLYVALTRAKYHISFVLPTQFEKQWNALLYALTQGEIGETRGLDGTYQSRPLLEALGRRIGEQNLRIMAFDGEEEIAALTEEIRPPLLEGEYFNLNIERDWRVLGFTALARMHEQKSSGMLASSEPLSGVDFYAFSEQGEYAGEERNNFSLAADNMSPEGQQESRFQDYPPGFSPVDFPHGIYVGNALHRYFEKYAFGPVAEEGIQSLCHTLQLAQEWQAPLAQWLENIRSHPLAEVGIALKDLAPSDYLQEMQFYLKLSRNLKIGEFNRLLQQYHPLYCRDWQLEEIKGMIRGFMDLVFRHGGKYYIADYKSNLLGMSPQHYGKDVLQQGMQNNQYDLQYLLYTLALHRYLGTRDSNYCYRRDFGGVYYLFLRGMNGREEEYGVFYTKPDERLIEALDALF</sequence>
<dbReference type="EMBL" id="SNYQ01000002">
    <property type="protein sequence ID" value="TDQ58979.1"/>
    <property type="molecule type" value="Genomic_DNA"/>
</dbReference>
<evidence type="ECO:0000259" key="17">
    <source>
        <dbReference type="PROSITE" id="PS51198"/>
    </source>
</evidence>
<dbReference type="GO" id="GO:0003677">
    <property type="term" value="F:DNA binding"/>
    <property type="evidence" value="ECO:0007669"/>
    <property type="project" value="UniProtKB-UniRule"/>
</dbReference>
<dbReference type="Pfam" id="PF13361">
    <property type="entry name" value="UvrD_C"/>
    <property type="match status" value="2"/>
</dbReference>
<keyword evidence="5 15" id="KW-0378">Hydrolase</keyword>
<dbReference type="Pfam" id="PF12705">
    <property type="entry name" value="PDDEXK_1"/>
    <property type="match status" value="1"/>
</dbReference>
<dbReference type="PROSITE" id="PS51217">
    <property type="entry name" value="UVRD_HELICASE_CTER"/>
    <property type="match status" value="1"/>
</dbReference>